<organism evidence="6">
    <name type="scientific">Caldimicrobium thiodismutans</name>
    <dbReference type="NCBI Taxonomy" id="1653476"/>
    <lineage>
        <taxon>Bacteria</taxon>
        <taxon>Pseudomonadati</taxon>
        <taxon>Thermodesulfobacteriota</taxon>
        <taxon>Thermodesulfobacteria</taxon>
        <taxon>Thermodesulfobacteriales</taxon>
        <taxon>Thermodesulfobacteriaceae</taxon>
        <taxon>Caldimicrobium</taxon>
    </lineage>
</organism>
<keyword evidence="3" id="KW-0479">Metal-binding</keyword>
<keyword evidence="2" id="KW-0819">tRNA processing</keyword>
<dbReference type="InterPro" id="IPR002804">
    <property type="entry name" value="Archease"/>
</dbReference>
<evidence type="ECO:0000256" key="2">
    <source>
        <dbReference type="ARBA" id="ARBA00022694"/>
    </source>
</evidence>
<evidence type="ECO:0000313" key="6">
    <source>
        <dbReference type="EMBL" id="HGV55431.1"/>
    </source>
</evidence>
<evidence type="ECO:0000259" key="5">
    <source>
        <dbReference type="Pfam" id="PF01951"/>
    </source>
</evidence>
<proteinExistence type="inferred from homology"/>
<dbReference type="SUPFAM" id="SSF69819">
    <property type="entry name" value="MTH1598-like"/>
    <property type="match status" value="1"/>
</dbReference>
<evidence type="ECO:0000256" key="1">
    <source>
        <dbReference type="ARBA" id="ARBA00007963"/>
    </source>
</evidence>
<dbReference type="GO" id="GO:0046872">
    <property type="term" value="F:metal ion binding"/>
    <property type="evidence" value="ECO:0007669"/>
    <property type="project" value="UniProtKB-KW"/>
</dbReference>
<sequence length="149" mass="16817">MWESSVKGYETFEHGADVGIRGIGDTLEEALSESLKALASLLVEDISFLEERPYLSYPLHLEAEFLDELFVQFINRVLSLSYSENALLYEFEGKIENIEGSYYLKGVVKGVSFDFERYGFGVEVKGATFTMAKIEKSNSHYIAQCVVDV</sequence>
<name>A0A832GPD6_9BACT</name>
<dbReference type="GO" id="GO:0008033">
    <property type="term" value="P:tRNA processing"/>
    <property type="evidence" value="ECO:0007669"/>
    <property type="project" value="UniProtKB-KW"/>
</dbReference>
<dbReference type="PANTHER" id="PTHR12682">
    <property type="entry name" value="ARCHEASE"/>
    <property type="match status" value="1"/>
</dbReference>
<accession>A0A832GPD6</accession>
<feature type="domain" description="Archease" evidence="5">
    <location>
        <begin position="9"/>
        <end position="149"/>
    </location>
</feature>
<evidence type="ECO:0000256" key="4">
    <source>
        <dbReference type="ARBA" id="ARBA00022837"/>
    </source>
</evidence>
<comment type="caution">
    <text evidence="6">The sequence shown here is derived from an EMBL/GenBank/DDBJ whole genome shotgun (WGS) entry which is preliminary data.</text>
</comment>
<dbReference type="PANTHER" id="PTHR12682:SF11">
    <property type="entry name" value="PROTEIN ARCHEASE"/>
    <property type="match status" value="1"/>
</dbReference>
<dbReference type="Gene3D" id="3.55.10.10">
    <property type="entry name" value="Archease domain"/>
    <property type="match status" value="1"/>
</dbReference>
<gene>
    <name evidence="6" type="ORF">ENT73_05025</name>
</gene>
<dbReference type="InterPro" id="IPR036820">
    <property type="entry name" value="Archease_dom_sf"/>
</dbReference>
<reference evidence="6" key="1">
    <citation type="journal article" date="2020" name="mSystems">
        <title>Genome- and Community-Level Interaction Insights into Carbon Utilization and Element Cycling Functions of Hydrothermarchaeota in Hydrothermal Sediment.</title>
        <authorList>
            <person name="Zhou Z."/>
            <person name="Liu Y."/>
            <person name="Xu W."/>
            <person name="Pan J."/>
            <person name="Luo Z.H."/>
            <person name="Li M."/>
        </authorList>
    </citation>
    <scope>NUCLEOTIDE SEQUENCE [LARGE SCALE GENOMIC DNA]</scope>
    <source>
        <strain evidence="6">SpSt-605</strain>
    </source>
</reference>
<dbReference type="AlphaFoldDB" id="A0A832GPD6"/>
<dbReference type="InterPro" id="IPR023572">
    <property type="entry name" value="Archease_dom"/>
</dbReference>
<protein>
    <submittedName>
        <fullName evidence="6">Archease</fullName>
    </submittedName>
</protein>
<keyword evidence="4" id="KW-0106">Calcium</keyword>
<evidence type="ECO:0000256" key="3">
    <source>
        <dbReference type="ARBA" id="ARBA00022723"/>
    </source>
</evidence>
<dbReference type="EMBL" id="DSZU01000086">
    <property type="protein sequence ID" value="HGV55431.1"/>
    <property type="molecule type" value="Genomic_DNA"/>
</dbReference>
<dbReference type="Pfam" id="PF01951">
    <property type="entry name" value="Archease"/>
    <property type="match status" value="1"/>
</dbReference>
<comment type="similarity">
    <text evidence="1">Belongs to the archease family.</text>
</comment>